<accession>A0A346XUP0</accession>
<gene>
    <name evidence="2" type="ORF">DVS28_a1237</name>
</gene>
<name>A0A346XUP0_9ACTN</name>
<dbReference type="KEGG" id="euz:DVS28_a1237"/>
<feature type="domain" description="Fido" evidence="1">
    <location>
        <begin position="122"/>
        <end position="269"/>
    </location>
</feature>
<dbReference type="PANTHER" id="PTHR13504">
    <property type="entry name" value="FIDO DOMAIN-CONTAINING PROTEIN DDB_G0283145"/>
    <property type="match status" value="1"/>
</dbReference>
<evidence type="ECO:0000259" key="1">
    <source>
        <dbReference type="PROSITE" id="PS51459"/>
    </source>
</evidence>
<dbReference type="RefSeq" id="WP_164709996.1">
    <property type="nucleotide sequence ID" value="NZ_CP031165.1"/>
</dbReference>
<dbReference type="EMBL" id="CP031165">
    <property type="protein sequence ID" value="AXV05937.1"/>
    <property type="molecule type" value="Genomic_DNA"/>
</dbReference>
<dbReference type="InterPro" id="IPR040198">
    <property type="entry name" value="Fido_containing"/>
</dbReference>
<dbReference type="SUPFAM" id="SSF140931">
    <property type="entry name" value="Fic-like"/>
    <property type="match status" value="1"/>
</dbReference>
<reference evidence="2 3" key="1">
    <citation type="submission" date="2018-09" db="EMBL/GenBank/DDBJ databases">
        <title>Complete genome sequence of Euzebya sp. DY32-46 isolated from seawater of Pacific Ocean.</title>
        <authorList>
            <person name="Xu L."/>
            <person name="Wu Y.-H."/>
            <person name="Xu X.-W."/>
        </authorList>
    </citation>
    <scope>NUCLEOTIDE SEQUENCE [LARGE SCALE GENOMIC DNA]</scope>
    <source>
        <strain evidence="2 3">DY32-46</strain>
    </source>
</reference>
<keyword evidence="3" id="KW-1185">Reference proteome</keyword>
<organism evidence="2 3">
    <name type="scientific">Euzebya pacifica</name>
    <dbReference type="NCBI Taxonomy" id="1608957"/>
    <lineage>
        <taxon>Bacteria</taxon>
        <taxon>Bacillati</taxon>
        <taxon>Actinomycetota</taxon>
        <taxon>Nitriliruptoria</taxon>
        <taxon>Euzebyales</taxon>
    </lineage>
</organism>
<evidence type="ECO:0000313" key="3">
    <source>
        <dbReference type="Proteomes" id="UP000264006"/>
    </source>
</evidence>
<sequence>MTSPITYSHHLVALTARAQAANARLAGADPDRRAARVAVARPRAAALSVWLDGSPLEESTAADVDAGRIPLLEQPPTPVTGGWARALQLDAMETQEVAAVEYANLRRVEDVEHELAAAALAHPLDTLGRLHGIISQGLVLPEVIGRYRVTEQAVHDGTQGMMIYSAAAPDAVPAAMEALGTWISRRAITVPPVILAGVVHERLLELQPFEAGNGRVARAFTRILLVASGIDTHGAAVLEQPLADDAGAYYAEVAATLRRQGDLTRWLERHTAAVALALETAADAVDPEPRPAPPERGRPTVEELPARGELTVRDYATRVGVDLRTAMADLHAFVRAGELVDLPGGGGLRFARPAEQPDRG</sequence>
<dbReference type="PROSITE" id="PS51459">
    <property type="entry name" value="FIDO"/>
    <property type="match status" value="1"/>
</dbReference>
<dbReference type="InterPro" id="IPR036597">
    <property type="entry name" value="Fido-like_dom_sf"/>
</dbReference>
<evidence type="ECO:0000313" key="2">
    <source>
        <dbReference type="EMBL" id="AXV05937.1"/>
    </source>
</evidence>
<protein>
    <submittedName>
        <fullName evidence="2">Filamentation induced by cAMP protein Fic</fullName>
    </submittedName>
</protein>
<dbReference type="Proteomes" id="UP000264006">
    <property type="component" value="Chromosome"/>
</dbReference>
<dbReference type="InterPro" id="IPR003812">
    <property type="entry name" value="Fido"/>
</dbReference>
<proteinExistence type="predicted"/>
<dbReference type="Pfam" id="PF02661">
    <property type="entry name" value="Fic"/>
    <property type="match status" value="1"/>
</dbReference>
<dbReference type="PANTHER" id="PTHR13504:SF38">
    <property type="entry name" value="FIDO DOMAIN-CONTAINING PROTEIN"/>
    <property type="match status" value="1"/>
</dbReference>
<dbReference type="Gene3D" id="1.10.3290.10">
    <property type="entry name" value="Fido-like domain"/>
    <property type="match status" value="1"/>
</dbReference>
<dbReference type="AlphaFoldDB" id="A0A346XUP0"/>